<dbReference type="InterPro" id="IPR011989">
    <property type="entry name" value="ARM-like"/>
</dbReference>
<reference evidence="3" key="2">
    <citation type="submission" date="2009-11" db="EMBL/GenBank/DDBJ databases">
        <title>The Genome Sequence of Allomyces macrogynus strain ATCC 38327.</title>
        <authorList>
            <consortium name="The Broad Institute Genome Sequencing Platform"/>
            <person name="Russ C."/>
            <person name="Cuomo C."/>
            <person name="Shea T."/>
            <person name="Young S.K."/>
            <person name="Zeng Q."/>
            <person name="Koehrsen M."/>
            <person name="Haas B."/>
            <person name="Borodovsky M."/>
            <person name="Guigo R."/>
            <person name="Alvarado L."/>
            <person name="Berlin A."/>
            <person name="Borenstein D."/>
            <person name="Chen Z."/>
            <person name="Engels R."/>
            <person name="Freedman E."/>
            <person name="Gellesch M."/>
            <person name="Goldberg J."/>
            <person name="Griggs A."/>
            <person name="Gujja S."/>
            <person name="Heiman D."/>
            <person name="Hepburn T."/>
            <person name="Howarth C."/>
            <person name="Jen D."/>
            <person name="Larson L."/>
            <person name="Lewis B."/>
            <person name="Mehta T."/>
            <person name="Park D."/>
            <person name="Pearson M."/>
            <person name="Roberts A."/>
            <person name="Saif S."/>
            <person name="Shenoy N."/>
            <person name="Sisk P."/>
            <person name="Stolte C."/>
            <person name="Sykes S."/>
            <person name="Walk T."/>
            <person name="White J."/>
            <person name="Yandava C."/>
            <person name="Burger G."/>
            <person name="Gray M.W."/>
            <person name="Holland P.W.H."/>
            <person name="King N."/>
            <person name="Lang F.B.F."/>
            <person name="Roger A.J."/>
            <person name="Ruiz-Trillo I."/>
            <person name="Lander E."/>
            <person name="Nusbaum C."/>
        </authorList>
    </citation>
    <scope>NUCLEOTIDE SEQUENCE [LARGE SCALE GENOMIC DNA]</scope>
    <source>
        <strain evidence="3">ATCC 38327</strain>
    </source>
</reference>
<dbReference type="VEuPathDB" id="FungiDB:AMAG_00929"/>
<dbReference type="Gene3D" id="2.60.120.920">
    <property type="match status" value="1"/>
</dbReference>
<reference evidence="2 3" key="1">
    <citation type="submission" date="2009-11" db="EMBL/GenBank/DDBJ databases">
        <title>Annotation of Allomyces macrogynus ATCC 38327.</title>
        <authorList>
            <consortium name="The Broad Institute Genome Sequencing Platform"/>
            <person name="Russ C."/>
            <person name="Cuomo C."/>
            <person name="Burger G."/>
            <person name="Gray M.W."/>
            <person name="Holland P.W.H."/>
            <person name="King N."/>
            <person name="Lang F.B.F."/>
            <person name="Roger A.J."/>
            <person name="Ruiz-Trillo I."/>
            <person name="Young S.K."/>
            <person name="Zeng Q."/>
            <person name="Gargeya S."/>
            <person name="Fitzgerald M."/>
            <person name="Haas B."/>
            <person name="Abouelleil A."/>
            <person name="Alvarado L."/>
            <person name="Arachchi H.M."/>
            <person name="Berlin A."/>
            <person name="Chapman S.B."/>
            <person name="Gearin G."/>
            <person name="Goldberg J."/>
            <person name="Griggs A."/>
            <person name="Gujja S."/>
            <person name="Hansen M."/>
            <person name="Heiman D."/>
            <person name="Howarth C."/>
            <person name="Larimer J."/>
            <person name="Lui A."/>
            <person name="MacDonald P.J.P."/>
            <person name="McCowen C."/>
            <person name="Montmayeur A."/>
            <person name="Murphy C."/>
            <person name="Neiman D."/>
            <person name="Pearson M."/>
            <person name="Priest M."/>
            <person name="Roberts A."/>
            <person name="Saif S."/>
            <person name="Shea T."/>
            <person name="Sisk P."/>
            <person name="Stolte C."/>
            <person name="Sykes S."/>
            <person name="Wortman J."/>
            <person name="Nusbaum C."/>
            <person name="Birren B."/>
        </authorList>
    </citation>
    <scope>NUCLEOTIDE SEQUENCE [LARGE SCALE GENOMIC DNA]</scope>
    <source>
        <strain evidence="2 3">ATCC 38327</strain>
    </source>
</reference>
<dbReference type="Gene3D" id="1.25.10.10">
    <property type="entry name" value="Leucine-rich Repeat Variant"/>
    <property type="match status" value="1"/>
</dbReference>
<dbReference type="InterPro" id="IPR000225">
    <property type="entry name" value="Armadillo"/>
</dbReference>
<dbReference type="EMBL" id="GG745328">
    <property type="protein sequence ID" value="KNE54992.1"/>
    <property type="molecule type" value="Genomic_DNA"/>
</dbReference>
<dbReference type="InterPro" id="IPR016024">
    <property type="entry name" value="ARM-type_fold"/>
</dbReference>
<keyword evidence="1" id="KW-0732">Signal</keyword>
<dbReference type="AlphaFoldDB" id="A0A0L0RX97"/>
<feature type="chain" id="PRO_5005547645" evidence="1">
    <location>
        <begin position="22"/>
        <end position="1266"/>
    </location>
</feature>
<dbReference type="SMART" id="SM00185">
    <property type="entry name" value="ARM"/>
    <property type="match status" value="3"/>
</dbReference>
<keyword evidence="3" id="KW-1185">Reference proteome</keyword>
<protein>
    <submittedName>
        <fullName evidence="2">Uncharacterized protein</fullName>
    </submittedName>
</protein>
<accession>A0A0L0RX97</accession>
<organism evidence="2 3">
    <name type="scientific">Allomyces macrogynus (strain ATCC 38327)</name>
    <name type="common">Allomyces javanicus var. macrogynus</name>
    <dbReference type="NCBI Taxonomy" id="578462"/>
    <lineage>
        <taxon>Eukaryota</taxon>
        <taxon>Fungi</taxon>
        <taxon>Fungi incertae sedis</taxon>
        <taxon>Blastocladiomycota</taxon>
        <taxon>Blastocladiomycetes</taxon>
        <taxon>Blastocladiales</taxon>
        <taxon>Blastocladiaceae</taxon>
        <taxon>Allomyces</taxon>
    </lineage>
</organism>
<evidence type="ECO:0000313" key="2">
    <source>
        <dbReference type="EMBL" id="KNE54992.1"/>
    </source>
</evidence>
<feature type="signal peptide" evidence="1">
    <location>
        <begin position="1"/>
        <end position="21"/>
    </location>
</feature>
<evidence type="ECO:0000313" key="3">
    <source>
        <dbReference type="Proteomes" id="UP000054350"/>
    </source>
</evidence>
<dbReference type="InterPro" id="IPR043136">
    <property type="entry name" value="B30.2/SPRY_sf"/>
</dbReference>
<sequence length="1266" mass="137793">MGKFLVPTLALLSAAAALGSAARHRAHREHANQFLRGGLKSNELQGLWTFVHSSDAKLRNKAQDAAAQLAMKDAYLPHLLSLCQGDGSPREQHMASAVVAHLAKSEINKQAIIDASGASILCELLKSNARSRVRTHAATAVYYLIKGNNDRRMLLVSCDLLPTVLEVLLSYESCPYKLVQYCMMILLELAQFEPLRDALQQNDAHVVACKLWHDNMGNKELEQPAISVVQCMLEASDHTQAKAILGDLAPFKIAAMACAMLLNESTQARALPFIFYMVKNGIYIDELVKKPYLASTILKLIAKDSYSKALMALVCLDVLCDVSESIANEIVQSDILKNIYTCIMYGNDVLRMAALNVVRQMVEHGLPVSAIRTANVLPLVFKHCGTLFAAASVLWALAGDADLLHDDAVLGSVVKMIKATDAQVVVTGLRLAAVLVGRDEHASAAAAPLANSHHLFDALRKCLLQSSQHTLAYAAAKLIMALVVRGLVSVDTVASSVAQPLLHNLQVRIPEAKDLLRKLLVQHREEKLNAVALLSFAEAHKKLKALGLAFAVVVAHRGVWRRLWRRHQYELEMMVHQALWFVASVHNDENGKLIAPVGFPKIVAEIQKVQGSGVASKPLEMSPTSTDGKRLVEVWMDVVYVMSFLLNCFADHDETRAHVDKGQYVHRAFLGFVLTDTVISFLALHASLQRKPVAHRWRDHPEVLEYMARLRQHLQGTTTKSSAVTDASTVYMLAFLDTILVQAAFPAGHDKWGRAGTEPSALLALAEDDDDDVDEAAVGAPTTALQVERDRRRVAWRPVGRGPRATALATVSVTAGGNVAHAPAWRPAAVTATYGVGRAPDRARAALKYAFKVMVAGTAALANVGWATHGWAPVPALGNVLGQGTDEYAVDGAHGLKLAQGKCTKGPITWASFRPVLMLLDLEAGQMLALPDGTTSPTVLFKDIDVDKVWFPSASLETTAVLVDFDPADLPEGYISLEEARRAGEAVFIDDAHDADESVESVPTPVVSRRSSASESFPFTYYRPPPNRPVRDLPCVPQYYYETQVYWTAGPQMLGWRTRDNTFLLFVLHGGYEAVVVTMRPDLPIPFAALDTAIKAETWPVEVPLDSEPTAVLSDSDESSSTPAPQPCHRIYMARRPPASRAAVPVPTAPVALGIGYSAKDRTLFLARPAHQHPSPDDDEDEDEERDTVVVVDRDDIFAEVPDVVGESGGRLMPYLHGFHDIGGLVLHPADLACAALRAGGKVKKEVEEELLAAYAIQMGLVADAE</sequence>
<dbReference type="OrthoDB" id="5547302at2759"/>
<name>A0A0L0RX97_ALLM3</name>
<gene>
    <name evidence="2" type="ORF">AMAG_00929</name>
</gene>
<dbReference type="Proteomes" id="UP000054350">
    <property type="component" value="Unassembled WGS sequence"/>
</dbReference>
<evidence type="ECO:0000256" key="1">
    <source>
        <dbReference type="SAM" id="SignalP"/>
    </source>
</evidence>
<dbReference type="STRING" id="578462.A0A0L0RX97"/>
<proteinExistence type="predicted"/>
<dbReference type="SUPFAM" id="SSF48371">
    <property type="entry name" value="ARM repeat"/>
    <property type="match status" value="1"/>
</dbReference>